<evidence type="ECO:0000259" key="8">
    <source>
        <dbReference type="PROSITE" id="PS50853"/>
    </source>
</evidence>
<evidence type="ECO:0000256" key="5">
    <source>
        <dbReference type="ARBA" id="ARBA00022949"/>
    </source>
</evidence>
<feature type="region of interest" description="Disordered" evidence="7">
    <location>
        <begin position="657"/>
        <end position="683"/>
    </location>
</feature>
<dbReference type="OrthoDB" id="3245100at2759"/>
<accession>A0A7I4YN40</accession>
<feature type="compositionally biased region" description="Basic and acidic residues" evidence="7">
    <location>
        <begin position="657"/>
        <end position="668"/>
    </location>
</feature>
<evidence type="ECO:0000256" key="3">
    <source>
        <dbReference type="ARBA" id="ARBA00022737"/>
    </source>
</evidence>
<proteinExistence type="inferred from homology"/>
<comment type="subcellular location">
    <subcellularLocation>
        <location evidence="1">Cell junction</location>
    </subcellularLocation>
</comment>
<evidence type="ECO:0000256" key="4">
    <source>
        <dbReference type="ARBA" id="ARBA00022889"/>
    </source>
</evidence>
<name>A0A7I4YN40_HAECO</name>
<evidence type="ECO:0000256" key="1">
    <source>
        <dbReference type="ARBA" id="ARBA00004282"/>
    </source>
</evidence>
<dbReference type="GO" id="GO:0005634">
    <property type="term" value="C:nucleus"/>
    <property type="evidence" value="ECO:0007669"/>
    <property type="project" value="TreeGrafter"/>
</dbReference>
<dbReference type="InterPro" id="IPR011989">
    <property type="entry name" value="ARM-like"/>
</dbReference>
<feature type="domain" description="Fibronectin type-III" evidence="8">
    <location>
        <begin position="214"/>
        <end position="311"/>
    </location>
</feature>
<feature type="repeat" description="ARM" evidence="6">
    <location>
        <begin position="1014"/>
        <end position="1051"/>
    </location>
</feature>
<dbReference type="GO" id="GO:0098609">
    <property type="term" value="P:cell-cell adhesion"/>
    <property type="evidence" value="ECO:0007669"/>
    <property type="project" value="InterPro"/>
</dbReference>
<evidence type="ECO:0000256" key="6">
    <source>
        <dbReference type="PROSITE-ProRule" id="PRU00259"/>
    </source>
</evidence>
<dbReference type="SUPFAM" id="SSF49265">
    <property type="entry name" value="Fibronectin type III"/>
    <property type="match status" value="2"/>
</dbReference>
<dbReference type="SMART" id="SM00060">
    <property type="entry name" value="FN3"/>
    <property type="match status" value="4"/>
</dbReference>
<feature type="compositionally biased region" description="Acidic residues" evidence="7">
    <location>
        <begin position="12"/>
        <end position="21"/>
    </location>
</feature>
<dbReference type="Proteomes" id="UP000025227">
    <property type="component" value="Unplaced"/>
</dbReference>
<dbReference type="SMART" id="SM00185">
    <property type="entry name" value="ARM"/>
    <property type="match status" value="5"/>
</dbReference>
<dbReference type="InterPro" id="IPR036116">
    <property type="entry name" value="FN3_sf"/>
</dbReference>
<dbReference type="InterPro" id="IPR028435">
    <property type="entry name" value="Plakophilin/d_Catenin"/>
</dbReference>
<keyword evidence="5" id="KW-0965">Cell junction</keyword>
<comment type="similarity">
    <text evidence="2">Belongs to the beta-catenin family.</text>
</comment>
<dbReference type="SUPFAM" id="SSF48371">
    <property type="entry name" value="ARM repeat"/>
    <property type="match status" value="1"/>
</dbReference>
<dbReference type="GO" id="GO:0005886">
    <property type="term" value="C:plasma membrane"/>
    <property type="evidence" value="ECO:0007669"/>
    <property type="project" value="TreeGrafter"/>
</dbReference>
<feature type="compositionally biased region" description="Low complexity" evidence="7">
    <location>
        <begin position="1205"/>
        <end position="1215"/>
    </location>
</feature>
<dbReference type="InterPro" id="IPR016024">
    <property type="entry name" value="ARM-type_fold"/>
</dbReference>
<dbReference type="OMA" id="QFRVIAC"/>
<feature type="region of interest" description="Disordered" evidence="7">
    <location>
        <begin position="1191"/>
        <end position="1255"/>
    </location>
</feature>
<dbReference type="PANTHER" id="PTHR10372">
    <property type="entry name" value="PLAKOPHILLIN-RELATED"/>
    <property type="match status" value="1"/>
</dbReference>
<dbReference type="InterPro" id="IPR000225">
    <property type="entry name" value="Armadillo"/>
</dbReference>
<dbReference type="GO" id="GO:0005737">
    <property type="term" value="C:cytoplasm"/>
    <property type="evidence" value="ECO:0007669"/>
    <property type="project" value="TreeGrafter"/>
</dbReference>
<dbReference type="GO" id="GO:0005912">
    <property type="term" value="C:adherens junction"/>
    <property type="evidence" value="ECO:0007669"/>
    <property type="project" value="TreeGrafter"/>
</dbReference>
<feature type="domain" description="Fibronectin type-III" evidence="8">
    <location>
        <begin position="538"/>
        <end position="632"/>
    </location>
</feature>
<feature type="region of interest" description="Disordered" evidence="7">
    <location>
        <begin position="923"/>
        <end position="951"/>
    </location>
</feature>
<feature type="region of interest" description="Disordered" evidence="7">
    <location>
        <begin position="185"/>
        <end position="209"/>
    </location>
</feature>
<keyword evidence="3" id="KW-0677">Repeat</keyword>
<feature type="compositionally biased region" description="Basic and acidic residues" evidence="7">
    <location>
        <begin position="942"/>
        <end position="951"/>
    </location>
</feature>
<feature type="region of interest" description="Disordered" evidence="7">
    <location>
        <begin position="1"/>
        <end position="40"/>
    </location>
</feature>
<feature type="repeat" description="ARM" evidence="6">
    <location>
        <begin position="728"/>
        <end position="763"/>
    </location>
</feature>
<keyword evidence="9" id="KW-1185">Reference proteome</keyword>
<dbReference type="InterPro" id="IPR003961">
    <property type="entry name" value="FN3_dom"/>
</dbReference>
<feature type="domain" description="Fibronectin type-III" evidence="8">
    <location>
        <begin position="436"/>
        <end position="526"/>
    </location>
</feature>
<dbReference type="PROSITE" id="PS50853">
    <property type="entry name" value="FN3"/>
    <property type="match status" value="4"/>
</dbReference>
<dbReference type="PROSITE" id="PS50176">
    <property type="entry name" value="ARM_REPEAT"/>
    <property type="match status" value="2"/>
</dbReference>
<evidence type="ECO:0000256" key="2">
    <source>
        <dbReference type="ARBA" id="ARBA00005462"/>
    </source>
</evidence>
<dbReference type="AlphaFoldDB" id="A0A7I4YN40"/>
<sequence>MAWLQPEPMEPIPEEGTEDAAEWTLSPTSSSGRRTTTRKREIFTSEQVDTLVSTVPKEIVPEEWVIENEVVDPMMATSYVTESLMGPASARGSSYTYTYESHYDNPPDIDDEDDRYAAVEDGTTQQTHKVTRVTKVTTTRSVRQIPVGSPYADMYFDATGLPTPSPITELGAPIDDLGIRLHKNEEESRSAPPPAPPLGSRYGTLSEDRGVPGAPTAPDVIGTAIGEVTLTWSAPLQTIGERSILGYQIELREFPDGDWERAHDQLLQDTTCTVTNLEGCSGELQFRVSAAGPGGFGPPSMSSVPVLVPHETTGRESCRTPLPPGRPSVISVDGHRATIEWTPPAVDPTYAPVTGYQIEYRVYGTVDWMVANDALVQECTYTIECLRPNGVYEFRVRGRNAEGLGAPSRSSGATHIKPAAPQRGVGSRPVLPGLRPPGQPQLVEADMDWVKMEWVASEPGAGYIVEFREVGDPNWYTANPHPITVNCIHVEGLRPGSSFEFRVIGVAGDAASIPSEVSDVISLRPLWRPSTARGAPARPQAPEYLEIDGERITICWLPAHSALPVLGYDVEFRDFQQDAGWYKVNDQPVHACKMTVGDLIVGHEYQFRVLAHNVVGCSEPSEASPPVKIHATGTGEAKYVEAERFGAVKLLMEEMVRESPPLPERDDSPPPLRHGKGNGNLQWRDPSLKEVIDYLDNPDREKQLNASGYLQHLTFSDNLIKDETREYGGIPKLVQLLRSDMPVIQKNACACLKNLCFGKENDKNKLAILDADGVRMLSAVLHSTHDAAVKEEATAALWNLSSADMLKPVILDAATDALVQQVVAATPVYQANGIPNDSDPLRPYSTATFKNATGVLRNISAANAAARKRLRACPNLIEGLVHFLTVAIQRNQVDSQTVENVVCLLRNLSYRIQEVEDPNYDPATAHMLYTKGGKSAPSSPKPKKDKDKRREHAREIVVGPAVLWQPYVVKLYLKLLQEASNLDTLEASAGAIQNLAACQFTPSAEVRSAVRVEKGLPVLVELIRLKEDYVVCAVATALRNLSLDPRNRELIGKYALRDLIEKLPDAGPRRPSISDQTIGAVLGILFEVVRSSAAFTKDVHEARGTEKLRALARSYPTYSHRVCKYATQVLFMMWQHKELHDGFKRSGLKEADFYSGTARGDSATLGRPISSQGRERPAQALLDDTLSSGYGAVADSQHRRPQPPHYQQQYQPQQQANTPPTLNGQTRNDRGATREPLYASVRKGNQPRGMDDSWV</sequence>
<keyword evidence="4" id="KW-0130">Cell adhesion</keyword>
<dbReference type="Pfam" id="PF00514">
    <property type="entry name" value="Arm"/>
    <property type="match status" value="2"/>
</dbReference>
<dbReference type="Gene3D" id="2.60.40.10">
    <property type="entry name" value="Immunoglobulins"/>
    <property type="match status" value="4"/>
</dbReference>
<reference evidence="10" key="1">
    <citation type="submission" date="2020-12" db="UniProtKB">
        <authorList>
            <consortium name="WormBaseParasite"/>
        </authorList>
    </citation>
    <scope>IDENTIFICATION</scope>
    <source>
        <strain evidence="10">MHco3</strain>
    </source>
</reference>
<evidence type="ECO:0000313" key="10">
    <source>
        <dbReference type="WBParaSite" id="HCON_00122900-00001"/>
    </source>
</evidence>
<dbReference type="PANTHER" id="PTHR10372:SF27">
    <property type="entry name" value="ADHERENS JUNCTION PROTEIN P120"/>
    <property type="match status" value="1"/>
</dbReference>
<feature type="region of interest" description="Disordered" evidence="7">
    <location>
        <begin position="403"/>
        <end position="429"/>
    </location>
</feature>
<feature type="region of interest" description="Disordered" evidence="7">
    <location>
        <begin position="1156"/>
        <end position="1177"/>
    </location>
</feature>
<evidence type="ECO:0000313" key="9">
    <source>
        <dbReference type="Proteomes" id="UP000025227"/>
    </source>
</evidence>
<dbReference type="CDD" id="cd00063">
    <property type="entry name" value="FN3"/>
    <property type="match status" value="4"/>
</dbReference>
<evidence type="ECO:0000256" key="7">
    <source>
        <dbReference type="SAM" id="MobiDB-lite"/>
    </source>
</evidence>
<dbReference type="Gene3D" id="1.25.10.10">
    <property type="entry name" value="Leucine-rich Repeat Variant"/>
    <property type="match status" value="1"/>
</dbReference>
<dbReference type="WBParaSite" id="HCON_00122900-00001">
    <property type="protein sequence ID" value="HCON_00122900-00001"/>
    <property type="gene ID" value="HCON_00122900"/>
</dbReference>
<dbReference type="Pfam" id="PF00041">
    <property type="entry name" value="fn3"/>
    <property type="match status" value="2"/>
</dbReference>
<dbReference type="InterPro" id="IPR013783">
    <property type="entry name" value="Ig-like_fold"/>
</dbReference>
<protein>
    <submittedName>
        <fullName evidence="10">Fibronectin and Armadillo domain containing protein</fullName>
    </submittedName>
</protein>
<organism evidence="9 10">
    <name type="scientific">Haemonchus contortus</name>
    <name type="common">Barber pole worm</name>
    <dbReference type="NCBI Taxonomy" id="6289"/>
    <lineage>
        <taxon>Eukaryota</taxon>
        <taxon>Metazoa</taxon>
        <taxon>Ecdysozoa</taxon>
        <taxon>Nematoda</taxon>
        <taxon>Chromadorea</taxon>
        <taxon>Rhabditida</taxon>
        <taxon>Rhabditina</taxon>
        <taxon>Rhabditomorpha</taxon>
        <taxon>Strongyloidea</taxon>
        <taxon>Trichostrongylidae</taxon>
        <taxon>Haemonchus</taxon>
    </lineage>
</organism>
<feature type="compositionally biased region" description="Polar residues" evidence="7">
    <location>
        <begin position="1216"/>
        <end position="1226"/>
    </location>
</feature>
<feature type="domain" description="Fibronectin type-III" evidence="8">
    <location>
        <begin position="323"/>
        <end position="419"/>
    </location>
</feature>